<dbReference type="GO" id="GO:0005737">
    <property type="term" value="C:cytoplasm"/>
    <property type="evidence" value="ECO:0007669"/>
    <property type="project" value="TreeGrafter"/>
</dbReference>
<evidence type="ECO:0000256" key="1">
    <source>
        <dbReference type="ARBA" id="ARBA00022741"/>
    </source>
</evidence>
<keyword evidence="6" id="KW-1185">Reference proteome</keyword>
<evidence type="ECO:0000256" key="3">
    <source>
        <dbReference type="SAM" id="MobiDB-lite"/>
    </source>
</evidence>
<reference evidence="5" key="2">
    <citation type="submission" date="2020-09" db="EMBL/GenBank/DDBJ databases">
        <authorList>
            <person name="Sun Q."/>
            <person name="Ohkuma M."/>
        </authorList>
    </citation>
    <scope>NUCLEOTIDE SEQUENCE</scope>
    <source>
        <strain evidence="5">JCM 3313</strain>
    </source>
</reference>
<dbReference type="Proteomes" id="UP000639606">
    <property type="component" value="Unassembled WGS sequence"/>
</dbReference>
<dbReference type="GO" id="GO:0004016">
    <property type="term" value="F:adenylate cyclase activity"/>
    <property type="evidence" value="ECO:0007669"/>
    <property type="project" value="TreeGrafter"/>
</dbReference>
<dbReference type="Gene3D" id="1.25.40.10">
    <property type="entry name" value="Tetratricopeptide repeat domain"/>
    <property type="match status" value="1"/>
</dbReference>
<dbReference type="PANTHER" id="PTHR16305:SF35">
    <property type="entry name" value="TRANSCRIPTIONAL ACTIVATOR DOMAIN"/>
    <property type="match status" value="1"/>
</dbReference>
<dbReference type="InterPro" id="IPR036388">
    <property type="entry name" value="WH-like_DNA-bd_sf"/>
</dbReference>
<dbReference type="InterPro" id="IPR000792">
    <property type="entry name" value="Tscrpt_reg_LuxR_C"/>
</dbReference>
<dbReference type="SMART" id="SM00421">
    <property type="entry name" value="HTH_LUXR"/>
    <property type="match status" value="1"/>
</dbReference>
<feature type="region of interest" description="Disordered" evidence="3">
    <location>
        <begin position="801"/>
        <end position="821"/>
    </location>
</feature>
<sequence length="875" mass="92334">MTELTAAAREGRGGALVLRGEAGIGKSALLELTARVASGFRVVRASGAEFENELPYAALHQLCVPVLGHLDRLPTRHREGLEVAFGLRDGAPDVFRVGLAALDLLTSAARNRPLLCLVDDAHWLDAASARALTLLARRIAAEPVAVVFASRPREAATELDELPRLEVGGLAAAEARQLLAARTPLALDEHVREQILAEARGNPLALLEPPAAGGFAPPGAGSVPTAVERGFQARLPGLPDQARLLLTVASADPTGDAGLLWSAAGHLDIDVSTAGAAAAATGLVEFGTRVRFCHPLARSAVYRAATGEWLRRAHAALAEVTDPDVDPDRRAWHRAQATAWPDEDVAAELERSAQRARSRGGIAAAAAFAERAAALSPDPAKRVDRALAAVRARLDSGATAAANALLGTIPATTDPRRQAEVDLLRGKLAFMSHHDGNGPAFMLRAASRMAAVDPAAARAHYLDALEMALVVGRASGVLAEVLAAVPQAPPSPVPDVLDALVLLAEKGHRAAVPLLRKVLVDDDRALWTERPALAVMLVGELWDPHTHVDITEWLVKTGRDTGSAPVLRLALAQVASCNALQGNLGRATEAVAEEEAIADAIGGPPMLYPRLHLAAMRGRRDDALQQFETARATATRQGAGHLIANVHWAEAVLGNGLTDYPAALAAARRAVEHGDLVLAGLALPELVEAAVRGGAPDVAAAALAELTDRTEASGTPTGLGVAAYARALVTGAEDCYREALDHLDSSPLMPYRARAHLLYGEWLRRAGRRRDCRTHLRTAHDLLSTAGLEAFAGRAAVELQATGESARERSPHAHDRLTTQETHVARLVATGATSAEVASRLFLSRRTVDAHLRNIYRKLGISSRRQLKDLPGIAP</sequence>
<comment type="caution">
    <text evidence="5">The sequence shown here is derived from an EMBL/GenBank/DDBJ whole genome shotgun (WGS) entry which is preliminary data.</text>
</comment>
<dbReference type="PRINTS" id="PR00038">
    <property type="entry name" value="HTHLUXR"/>
</dbReference>
<dbReference type="GO" id="GO:0003677">
    <property type="term" value="F:DNA binding"/>
    <property type="evidence" value="ECO:0007669"/>
    <property type="project" value="InterPro"/>
</dbReference>
<proteinExistence type="predicted"/>
<dbReference type="SUPFAM" id="SSF46894">
    <property type="entry name" value="C-terminal effector domain of the bipartite response regulators"/>
    <property type="match status" value="1"/>
</dbReference>
<feature type="domain" description="HTH luxR-type" evidence="4">
    <location>
        <begin position="810"/>
        <end position="875"/>
    </location>
</feature>
<dbReference type="CDD" id="cd06170">
    <property type="entry name" value="LuxR_C_like"/>
    <property type="match status" value="1"/>
</dbReference>
<evidence type="ECO:0000256" key="2">
    <source>
        <dbReference type="ARBA" id="ARBA00022840"/>
    </source>
</evidence>
<dbReference type="SUPFAM" id="SSF52540">
    <property type="entry name" value="P-loop containing nucleoside triphosphate hydrolases"/>
    <property type="match status" value="1"/>
</dbReference>
<dbReference type="Gene3D" id="1.10.10.10">
    <property type="entry name" value="Winged helix-like DNA-binding domain superfamily/Winged helix DNA-binding domain"/>
    <property type="match status" value="1"/>
</dbReference>
<dbReference type="Pfam" id="PF00196">
    <property type="entry name" value="GerE"/>
    <property type="match status" value="1"/>
</dbReference>
<reference evidence="5" key="1">
    <citation type="journal article" date="2014" name="Int. J. Syst. Evol. Microbiol.">
        <title>Complete genome sequence of Corynebacterium casei LMG S-19264T (=DSM 44701T), isolated from a smear-ripened cheese.</title>
        <authorList>
            <consortium name="US DOE Joint Genome Institute (JGI-PGF)"/>
            <person name="Walter F."/>
            <person name="Albersmeier A."/>
            <person name="Kalinowski J."/>
            <person name="Ruckert C."/>
        </authorList>
    </citation>
    <scope>NUCLEOTIDE SEQUENCE</scope>
    <source>
        <strain evidence="5">JCM 3313</strain>
    </source>
</reference>
<dbReference type="EMBL" id="BMRG01000011">
    <property type="protein sequence ID" value="GGP69678.1"/>
    <property type="molecule type" value="Genomic_DNA"/>
</dbReference>
<dbReference type="Pfam" id="PF13191">
    <property type="entry name" value="AAA_16"/>
    <property type="match status" value="1"/>
</dbReference>
<gene>
    <name evidence="5" type="ORF">GCM10010185_48190</name>
</gene>
<dbReference type="AlphaFoldDB" id="A0A918ASA7"/>
<name>A0A918ASA7_9PSEU</name>
<feature type="compositionally biased region" description="Basic and acidic residues" evidence="3">
    <location>
        <begin position="805"/>
        <end position="818"/>
    </location>
</feature>
<keyword evidence="2" id="KW-0067">ATP-binding</keyword>
<evidence type="ECO:0000313" key="5">
    <source>
        <dbReference type="EMBL" id="GGP69678.1"/>
    </source>
</evidence>
<dbReference type="PANTHER" id="PTHR16305">
    <property type="entry name" value="TESTICULAR SOLUBLE ADENYLYL CYCLASE"/>
    <property type="match status" value="1"/>
</dbReference>
<dbReference type="InterPro" id="IPR041664">
    <property type="entry name" value="AAA_16"/>
</dbReference>
<dbReference type="GO" id="GO:0005524">
    <property type="term" value="F:ATP binding"/>
    <property type="evidence" value="ECO:0007669"/>
    <property type="project" value="UniProtKB-KW"/>
</dbReference>
<evidence type="ECO:0000313" key="6">
    <source>
        <dbReference type="Proteomes" id="UP000639606"/>
    </source>
</evidence>
<accession>A0A918ASA7</accession>
<organism evidence="5 6">
    <name type="scientific">Saccharothrix coeruleofusca</name>
    <dbReference type="NCBI Taxonomy" id="33919"/>
    <lineage>
        <taxon>Bacteria</taxon>
        <taxon>Bacillati</taxon>
        <taxon>Actinomycetota</taxon>
        <taxon>Actinomycetes</taxon>
        <taxon>Pseudonocardiales</taxon>
        <taxon>Pseudonocardiaceae</taxon>
        <taxon>Saccharothrix</taxon>
    </lineage>
</organism>
<dbReference type="InterPro" id="IPR027417">
    <property type="entry name" value="P-loop_NTPase"/>
</dbReference>
<dbReference type="PROSITE" id="PS50043">
    <property type="entry name" value="HTH_LUXR_2"/>
    <property type="match status" value="1"/>
</dbReference>
<evidence type="ECO:0000259" key="4">
    <source>
        <dbReference type="PROSITE" id="PS50043"/>
    </source>
</evidence>
<dbReference type="InterPro" id="IPR016032">
    <property type="entry name" value="Sig_transdc_resp-reg_C-effctor"/>
</dbReference>
<dbReference type="GO" id="GO:0006355">
    <property type="term" value="P:regulation of DNA-templated transcription"/>
    <property type="evidence" value="ECO:0007669"/>
    <property type="project" value="InterPro"/>
</dbReference>
<dbReference type="PROSITE" id="PS00622">
    <property type="entry name" value="HTH_LUXR_1"/>
    <property type="match status" value="1"/>
</dbReference>
<keyword evidence="1" id="KW-0547">Nucleotide-binding</keyword>
<protein>
    <submittedName>
        <fullName evidence="5">LuxR family transcriptional regulator</fullName>
    </submittedName>
</protein>
<dbReference type="InterPro" id="IPR011990">
    <property type="entry name" value="TPR-like_helical_dom_sf"/>
</dbReference>